<keyword evidence="2" id="KW-1185">Reference proteome</keyword>
<organism evidence="1 2">
    <name type="scientific">Elysia chlorotica</name>
    <name type="common">Eastern emerald elysia</name>
    <name type="synonym">Sea slug</name>
    <dbReference type="NCBI Taxonomy" id="188477"/>
    <lineage>
        <taxon>Eukaryota</taxon>
        <taxon>Metazoa</taxon>
        <taxon>Spiralia</taxon>
        <taxon>Lophotrochozoa</taxon>
        <taxon>Mollusca</taxon>
        <taxon>Gastropoda</taxon>
        <taxon>Heterobranchia</taxon>
        <taxon>Euthyneura</taxon>
        <taxon>Panpulmonata</taxon>
        <taxon>Sacoglossa</taxon>
        <taxon>Placobranchoidea</taxon>
        <taxon>Plakobranchidae</taxon>
        <taxon>Elysia</taxon>
    </lineage>
</organism>
<reference evidence="1 2" key="1">
    <citation type="submission" date="2019-01" db="EMBL/GenBank/DDBJ databases">
        <title>A draft genome assembly of the solar-powered sea slug Elysia chlorotica.</title>
        <authorList>
            <person name="Cai H."/>
            <person name="Li Q."/>
            <person name="Fang X."/>
            <person name="Li J."/>
            <person name="Curtis N.E."/>
            <person name="Altenburger A."/>
            <person name="Shibata T."/>
            <person name="Feng M."/>
            <person name="Maeda T."/>
            <person name="Schwartz J.A."/>
            <person name="Shigenobu S."/>
            <person name="Lundholm N."/>
            <person name="Nishiyama T."/>
            <person name="Yang H."/>
            <person name="Hasebe M."/>
            <person name="Li S."/>
            <person name="Pierce S.K."/>
            <person name="Wang J."/>
        </authorList>
    </citation>
    <scope>NUCLEOTIDE SEQUENCE [LARGE SCALE GENOMIC DNA]</scope>
    <source>
        <strain evidence="1">EC2010</strain>
        <tissue evidence="1">Whole organism of an adult</tissue>
    </source>
</reference>
<evidence type="ECO:0000313" key="1">
    <source>
        <dbReference type="EMBL" id="RUS70100.1"/>
    </source>
</evidence>
<name>A0A3S1B273_ELYCH</name>
<dbReference type="EMBL" id="RQTK01001491">
    <property type="protein sequence ID" value="RUS70100.1"/>
    <property type="molecule type" value="Genomic_DNA"/>
</dbReference>
<protein>
    <submittedName>
        <fullName evidence="1">Uncharacterized protein</fullName>
    </submittedName>
</protein>
<dbReference type="AlphaFoldDB" id="A0A3S1B273"/>
<proteinExistence type="predicted"/>
<accession>A0A3S1B273</accession>
<evidence type="ECO:0000313" key="2">
    <source>
        <dbReference type="Proteomes" id="UP000271974"/>
    </source>
</evidence>
<sequence length="109" mass="12450">MTGCTKRCMQYNMTGMGGSFGFQFVFLFSIPRTLCSVYLQVALHFLYKDMAGVFWPINNIAILTHPVKGLDAMDGRNLKRSLKKSKLTWYCLRSGTKKNLNIYCSFLSN</sequence>
<comment type="caution">
    <text evidence="1">The sequence shown here is derived from an EMBL/GenBank/DDBJ whole genome shotgun (WGS) entry which is preliminary data.</text>
</comment>
<gene>
    <name evidence="1" type="ORF">EGW08_022139</name>
</gene>
<dbReference type="Proteomes" id="UP000271974">
    <property type="component" value="Unassembled WGS sequence"/>
</dbReference>